<organism evidence="1 2">
    <name type="scientific">Caerostris darwini</name>
    <dbReference type="NCBI Taxonomy" id="1538125"/>
    <lineage>
        <taxon>Eukaryota</taxon>
        <taxon>Metazoa</taxon>
        <taxon>Ecdysozoa</taxon>
        <taxon>Arthropoda</taxon>
        <taxon>Chelicerata</taxon>
        <taxon>Arachnida</taxon>
        <taxon>Araneae</taxon>
        <taxon>Araneomorphae</taxon>
        <taxon>Entelegynae</taxon>
        <taxon>Araneoidea</taxon>
        <taxon>Araneidae</taxon>
        <taxon>Caerostris</taxon>
    </lineage>
</organism>
<dbReference type="AlphaFoldDB" id="A0AAV4VA00"/>
<sequence>MFANELQFALQTDDKRVRAWREEGTRNRPLNLTERYAFPRWKHYGVGRDRADLHIFRWGSVMAVRFWNEVLHSTVRWHGTLQKLVSF</sequence>
<reference evidence="1 2" key="1">
    <citation type="submission" date="2021-06" db="EMBL/GenBank/DDBJ databases">
        <title>Caerostris darwini draft genome.</title>
        <authorList>
            <person name="Kono N."/>
            <person name="Arakawa K."/>
        </authorList>
    </citation>
    <scope>NUCLEOTIDE SEQUENCE [LARGE SCALE GENOMIC DNA]</scope>
</reference>
<dbReference type="Proteomes" id="UP001054837">
    <property type="component" value="Unassembled WGS sequence"/>
</dbReference>
<keyword evidence="2" id="KW-1185">Reference proteome</keyword>
<proteinExistence type="predicted"/>
<accession>A0AAV4VA00</accession>
<protein>
    <submittedName>
        <fullName evidence="1">Uncharacterized protein</fullName>
    </submittedName>
</protein>
<name>A0AAV4VA00_9ARAC</name>
<evidence type="ECO:0000313" key="1">
    <source>
        <dbReference type="EMBL" id="GIY66315.1"/>
    </source>
</evidence>
<dbReference type="EMBL" id="BPLQ01012579">
    <property type="protein sequence ID" value="GIY66315.1"/>
    <property type="molecule type" value="Genomic_DNA"/>
</dbReference>
<comment type="caution">
    <text evidence="1">The sequence shown here is derived from an EMBL/GenBank/DDBJ whole genome shotgun (WGS) entry which is preliminary data.</text>
</comment>
<evidence type="ECO:0000313" key="2">
    <source>
        <dbReference type="Proteomes" id="UP001054837"/>
    </source>
</evidence>
<gene>
    <name evidence="1" type="ORF">CDAR_457881</name>
</gene>